<dbReference type="InterPro" id="IPR005467">
    <property type="entry name" value="His_kinase_dom"/>
</dbReference>
<dbReference type="FunFam" id="3.30.565.10:FF:000049">
    <property type="entry name" value="Two-component sensor histidine kinase"/>
    <property type="match status" value="1"/>
</dbReference>
<evidence type="ECO:0000256" key="5">
    <source>
        <dbReference type="ARBA" id="ARBA00022777"/>
    </source>
</evidence>
<dbReference type="Pfam" id="PF00072">
    <property type="entry name" value="Response_reg"/>
    <property type="match status" value="1"/>
</dbReference>
<dbReference type="SMART" id="SM00387">
    <property type="entry name" value="HATPase_c"/>
    <property type="match status" value="1"/>
</dbReference>
<keyword evidence="7" id="KW-0175">Coiled coil</keyword>
<comment type="catalytic activity">
    <reaction evidence="1">
        <text>ATP + protein L-histidine = ADP + protein N-phospho-L-histidine.</text>
        <dbReference type="EC" id="2.7.13.3"/>
    </reaction>
</comment>
<evidence type="ECO:0000256" key="7">
    <source>
        <dbReference type="SAM" id="Coils"/>
    </source>
</evidence>
<dbReference type="InterPro" id="IPR036890">
    <property type="entry name" value="HATPase_C_sf"/>
</dbReference>
<evidence type="ECO:0000256" key="2">
    <source>
        <dbReference type="ARBA" id="ARBA00012438"/>
    </source>
</evidence>
<proteinExistence type="predicted"/>
<dbReference type="PROSITE" id="PS50110">
    <property type="entry name" value="RESPONSE_REGULATORY"/>
    <property type="match status" value="1"/>
</dbReference>
<evidence type="ECO:0000256" key="6">
    <source>
        <dbReference type="PROSITE-ProRule" id="PRU00169"/>
    </source>
</evidence>
<dbReference type="SMART" id="SM00388">
    <property type="entry name" value="HisKA"/>
    <property type="match status" value="1"/>
</dbReference>
<reference evidence="10 11" key="1">
    <citation type="submission" date="2019-10" db="EMBL/GenBank/DDBJ databases">
        <title>Epibacterium sp. nov., isolated from seawater.</title>
        <authorList>
            <person name="Zhang X."/>
            <person name="Li N."/>
        </authorList>
    </citation>
    <scope>NUCLEOTIDE SEQUENCE [LARGE SCALE GENOMIC DNA]</scope>
    <source>
        <strain evidence="10 11">SM1969</strain>
    </source>
</reference>
<dbReference type="PANTHER" id="PTHR43047:SF9">
    <property type="entry name" value="HISTIDINE KINASE"/>
    <property type="match status" value="1"/>
</dbReference>
<dbReference type="InterPro" id="IPR003594">
    <property type="entry name" value="HATPase_dom"/>
</dbReference>
<evidence type="ECO:0000256" key="1">
    <source>
        <dbReference type="ARBA" id="ARBA00000085"/>
    </source>
</evidence>
<dbReference type="InterPro" id="IPR011006">
    <property type="entry name" value="CheY-like_superfamily"/>
</dbReference>
<gene>
    <name evidence="10" type="ORF">GG681_11050</name>
</gene>
<evidence type="ECO:0000256" key="3">
    <source>
        <dbReference type="ARBA" id="ARBA00022553"/>
    </source>
</evidence>
<dbReference type="PRINTS" id="PR00344">
    <property type="entry name" value="BCTRLSENSOR"/>
</dbReference>
<dbReference type="SMART" id="SM00448">
    <property type="entry name" value="REC"/>
    <property type="match status" value="1"/>
</dbReference>
<dbReference type="GO" id="GO:0000155">
    <property type="term" value="F:phosphorelay sensor kinase activity"/>
    <property type="evidence" value="ECO:0007669"/>
    <property type="project" value="InterPro"/>
</dbReference>
<evidence type="ECO:0000313" key="10">
    <source>
        <dbReference type="EMBL" id="MQY43178.1"/>
    </source>
</evidence>
<evidence type="ECO:0000259" key="8">
    <source>
        <dbReference type="PROSITE" id="PS50109"/>
    </source>
</evidence>
<dbReference type="SUPFAM" id="SSF55874">
    <property type="entry name" value="ATPase domain of HSP90 chaperone/DNA topoisomerase II/histidine kinase"/>
    <property type="match status" value="1"/>
</dbReference>
<dbReference type="SUPFAM" id="SSF47384">
    <property type="entry name" value="Homodimeric domain of signal transducing histidine kinase"/>
    <property type="match status" value="1"/>
</dbReference>
<evidence type="ECO:0000259" key="9">
    <source>
        <dbReference type="PROSITE" id="PS50110"/>
    </source>
</evidence>
<dbReference type="Pfam" id="PF00512">
    <property type="entry name" value="HisKA"/>
    <property type="match status" value="1"/>
</dbReference>
<name>A0A844AUR0_9RHOB</name>
<organism evidence="10 11">
    <name type="scientific">Tritonibacter aquimaris</name>
    <dbReference type="NCBI Taxonomy" id="2663379"/>
    <lineage>
        <taxon>Bacteria</taxon>
        <taxon>Pseudomonadati</taxon>
        <taxon>Pseudomonadota</taxon>
        <taxon>Alphaproteobacteria</taxon>
        <taxon>Rhodobacterales</taxon>
        <taxon>Paracoccaceae</taxon>
        <taxon>Tritonibacter</taxon>
    </lineage>
</organism>
<comment type="caution">
    <text evidence="10">The sequence shown here is derived from an EMBL/GenBank/DDBJ whole genome shotgun (WGS) entry which is preliminary data.</text>
</comment>
<evidence type="ECO:0000256" key="4">
    <source>
        <dbReference type="ARBA" id="ARBA00022679"/>
    </source>
</evidence>
<dbReference type="GO" id="GO:0005886">
    <property type="term" value="C:plasma membrane"/>
    <property type="evidence" value="ECO:0007669"/>
    <property type="project" value="TreeGrafter"/>
</dbReference>
<dbReference type="PROSITE" id="PS50109">
    <property type="entry name" value="HIS_KIN"/>
    <property type="match status" value="1"/>
</dbReference>
<dbReference type="Gene3D" id="3.40.50.2300">
    <property type="match status" value="1"/>
</dbReference>
<feature type="coiled-coil region" evidence="7">
    <location>
        <begin position="61"/>
        <end position="95"/>
    </location>
</feature>
<dbReference type="SUPFAM" id="SSF52172">
    <property type="entry name" value="CheY-like"/>
    <property type="match status" value="1"/>
</dbReference>
<dbReference type="EC" id="2.7.13.3" evidence="2"/>
<keyword evidence="11" id="KW-1185">Reference proteome</keyword>
<dbReference type="Gene3D" id="3.30.565.10">
    <property type="entry name" value="Histidine kinase-like ATPase, C-terminal domain"/>
    <property type="match status" value="1"/>
</dbReference>
<dbReference type="PANTHER" id="PTHR43047">
    <property type="entry name" value="TWO-COMPONENT HISTIDINE PROTEIN KINASE"/>
    <property type="match status" value="1"/>
</dbReference>
<dbReference type="InterPro" id="IPR004358">
    <property type="entry name" value="Sig_transdc_His_kin-like_C"/>
</dbReference>
<dbReference type="Proteomes" id="UP000436694">
    <property type="component" value="Unassembled WGS sequence"/>
</dbReference>
<dbReference type="InterPro" id="IPR003661">
    <property type="entry name" value="HisK_dim/P_dom"/>
</dbReference>
<keyword evidence="4" id="KW-0808">Transferase</keyword>
<evidence type="ECO:0000313" key="11">
    <source>
        <dbReference type="Proteomes" id="UP000436694"/>
    </source>
</evidence>
<dbReference type="GO" id="GO:0009927">
    <property type="term" value="F:histidine phosphotransfer kinase activity"/>
    <property type="evidence" value="ECO:0007669"/>
    <property type="project" value="TreeGrafter"/>
</dbReference>
<feature type="domain" description="Response regulatory" evidence="9">
    <location>
        <begin position="617"/>
        <end position="733"/>
    </location>
</feature>
<dbReference type="EMBL" id="WIXK01000005">
    <property type="protein sequence ID" value="MQY43178.1"/>
    <property type="molecule type" value="Genomic_DNA"/>
</dbReference>
<dbReference type="Gene3D" id="1.10.287.130">
    <property type="match status" value="1"/>
</dbReference>
<dbReference type="Pfam" id="PF02518">
    <property type="entry name" value="HATPase_c"/>
    <property type="match status" value="1"/>
</dbReference>
<dbReference type="Gene3D" id="3.30.450.20">
    <property type="entry name" value="PAS domain"/>
    <property type="match status" value="1"/>
</dbReference>
<dbReference type="InterPro" id="IPR001789">
    <property type="entry name" value="Sig_transdc_resp-reg_receiver"/>
</dbReference>
<feature type="modified residue" description="4-aspartylphosphate" evidence="6">
    <location>
        <position position="668"/>
    </location>
</feature>
<dbReference type="InterPro" id="IPR036097">
    <property type="entry name" value="HisK_dim/P_sf"/>
</dbReference>
<keyword evidence="5" id="KW-0418">Kinase</keyword>
<dbReference type="CDD" id="cd00082">
    <property type="entry name" value="HisKA"/>
    <property type="match status" value="1"/>
</dbReference>
<dbReference type="AlphaFoldDB" id="A0A844AUR0"/>
<dbReference type="RefSeq" id="WP_153548077.1">
    <property type="nucleotide sequence ID" value="NZ_WIXK01000005.1"/>
</dbReference>
<sequence length="738" mass="82323">MLNTLINPQDSLERQNEKLLRIVETLMRRVEQDTDASGLAYTQFQRAVLLEDEVRSRTRDLERALDLLNQSNAALTAANRETEAARSNLANAIETVQEGFALFNSDEELVMCNSRFGMHMPDVRKHLLPSLKFDEYVDLVSQSRFLALPKSECPEEWAKRRLERHHDSSVIFNVRMTGHRWVQVSEHRTSDGGTVILQTDVSDIMRLERREREKLMDDQSRLIQATLEHLRQGVCIFDPLGRLVGWNRRLGELLSIPASQFQFGSRFPTIFAQLSNNFAFTDDMCPKDVIGWAQNDEGRPPLSYEITGPDNRFLAVFMQEMPDGGFVTSFTDVSAERQAIRTMTEAKETLEQRVLERTLELEDALGDAERANASKSRFVAAASHDLLQPLSAAKLYLATVEQEFSNEPAQALLAKAGSALESVESILEALLDISKLDSKKASVHISAVPLCQILEQLQDELRHRADEKGLDFRVLNTSAVVMSDPTYLRRILQNLMSNAIRYTEAGRILVGVRNLANSIRIEVWDTGVGIDDAEQGKIFTEFHRVHATASAAEGLGLGLAIVERACGLLRHPISLRSTIGKGTVFAVEVPRATEHALPNTSHAPEPDPTEDSFADLIVLLIENDQDLRNALAITIENWGTSVLPCPSEDVAFELLEEIGVVPDFIVADMQLDDGALGSDAIINLRKRYGYTPACLISANRSKELSDIAHNLAVNLLYKPFAPEELKAIISSLTTSQKT</sequence>
<protein>
    <recommendedName>
        <fullName evidence="2">histidine kinase</fullName>
        <ecNumber evidence="2">2.7.13.3</ecNumber>
    </recommendedName>
</protein>
<dbReference type="InterPro" id="IPR035965">
    <property type="entry name" value="PAS-like_dom_sf"/>
</dbReference>
<dbReference type="SUPFAM" id="SSF55785">
    <property type="entry name" value="PYP-like sensor domain (PAS domain)"/>
    <property type="match status" value="1"/>
</dbReference>
<keyword evidence="3 6" id="KW-0597">Phosphoprotein</keyword>
<accession>A0A844AUR0</accession>
<dbReference type="Pfam" id="PF12860">
    <property type="entry name" value="PAS_7"/>
    <property type="match status" value="2"/>
</dbReference>
<feature type="domain" description="Histidine kinase" evidence="8">
    <location>
        <begin position="381"/>
        <end position="593"/>
    </location>
</feature>